<reference evidence="2" key="2">
    <citation type="submission" date="2018-05" db="EMBL/GenBank/DDBJ databases">
        <authorList>
            <person name="Ashton P.M."/>
            <person name="Dallman T."/>
            <person name="Nair S."/>
            <person name="De Pinna E."/>
            <person name="Peters T."/>
            <person name="Grant K."/>
        </authorList>
    </citation>
    <scope>NUCLEOTIDE SEQUENCE</scope>
    <source>
        <strain evidence="2">176244</strain>
        <strain evidence="3">285585</strain>
    </source>
</reference>
<dbReference type="EMBL" id="DAAHDG010000010">
    <property type="protein sequence ID" value="HAB5645737.1"/>
    <property type="molecule type" value="Genomic_DNA"/>
</dbReference>
<evidence type="ECO:0000313" key="4">
    <source>
        <dbReference type="EMBL" id="ECZ5300413.1"/>
    </source>
</evidence>
<dbReference type="InterPro" id="IPR025359">
    <property type="entry name" value="SduA_C"/>
</dbReference>
<dbReference type="Proteomes" id="UP000839600">
    <property type="component" value="Unassembled WGS sequence"/>
</dbReference>
<reference evidence="5" key="3">
    <citation type="submission" date="2018-07" db="EMBL/GenBank/DDBJ databases">
        <authorList>
            <consortium name="PulseNet: The National Subtyping Network for Foodborne Disease Surveillance"/>
            <person name="Tarr C.L."/>
            <person name="Trees E."/>
            <person name="Katz L.S."/>
            <person name="Carleton-Romer H.A."/>
            <person name="Stroika S."/>
            <person name="Kucerova Z."/>
            <person name="Roache K.F."/>
            <person name="Sabol A.L."/>
            <person name="Besser J."/>
            <person name="Gerner-Smidt P."/>
        </authorList>
    </citation>
    <scope>NUCLEOTIDE SEQUENCE</scope>
    <source>
        <strain evidence="5">PNUSAS008386</strain>
    </source>
</reference>
<evidence type="ECO:0000313" key="2">
    <source>
        <dbReference type="EMBL" id="EBU7233179.1"/>
    </source>
</evidence>
<dbReference type="EMBL" id="AALGYW010000002">
    <property type="protein sequence ID" value="ECZ5300413.1"/>
    <property type="molecule type" value="Genomic_DNA"/>
</dbReference>
<evidence type="ECO:0000313" key="8">
    <source>
        <dbReference type="Proteomes" id="UP000315048"/>
    </source>
</evidence>
<organism evidence="2">
    <name type="scientific">Salmonella enterica subsp. enterica serovar Tennessee</name>
    <dbReference type="NCBI Taxonomy" id="143221"/>
    <lineage>
        <taxon>Bacteria</taxon>
        <taxon>Pseudomonadati</taxon>
        <taxon>Pseudomonadota</taxon>
        <taxon>Gammaproteobacteria</taxon>
        <taxon>Enterobacterales</taxon>
        <taxon>Enterobacteriaceae</taxon>
        <taxon>Salmonella</taxon>
    </lineage>
</organism>
<protein>
    <submittedName>
        <fullName evidence="2">DUF4263 domain-containing protein</fullName>
    </submittedName>
</protein>
<dbReference type="EMBL" id="AAHCZA010000018">
    <property type="protein sequence ID" value="EBU7233179.1"/>
    <property type="molecule type" value="Genomic_DNA"/>
</dbReference>
<feature type="domain" description="Shedu protein SduA C-terminal" evidence="1">
    <location>
        <begin position="17"/>
        <end position="169"/>
    </location>
</feature>
<dbReference type="EMBL" id="VCWZ02000005">
    <property type="protein sequence ID" value="TRI64447.1"/>
    <property type="molecule type" value="Genomic_DNA"/>
</dbReference>
<comment type="caution">
    <text evidence="2">The sequence shown here is derived from an EMBL/GenBank/DDBJ whole genome shotgun (WGS) entry which is preliminary data.</text>
</comment>
<sequence length="212" mass="24515">MDVKMNELIKLIDTNPEEATVQNFFEKHPASIIGTAYALSNTLIAKLPLGVDFVTDFTWVNPRSGPTYVYIIEIEKPSKSIFNQDNSFTQSFNHAYGQVEDWLGWCYRNQGTFRDILIPLKSHNDLLSFFAVRGILIYGRDSELNNSRRKERWTQKGLSNPFIEVRTYDGWAREKNNTIPPHDGLASYLSTVHYSNRSYIKKSHKLNTHNHV</sequence>
<name>A0A3G3DUJ0_SALET</name>
<dbReference type="AlphaFoldDB" id="A0A3G3DUJ0"/>
<dbReference type="EMBL" id="AAMBTZ010000046">
    <property type="protein sequence ID" value="EDF7398986.1"/>
    <property type="molecule type" value="Genomic_DNA"/>
</dbReference>
<evidence type="ECO:0000313" key="3">
    <source>
        <dbReference type="EMBL" id="ECD4325382.1"/>
    </source>
</evidence>
<reference evidence="4" key="4">
    <citation type="submission" date="2018-07" db="EMBL/GenBank/DDBJ databases">
        <authorList>
            <consortium name="GenomeTrakr network: Whole genome sequencing for foodborne pathogen traceback"/>
        </authorList>
    </citation>
    <scope>NUCLEOTIDE SEQUENCE</scope>
    <source>
        <strain evidence="4">FDA00001071</strain>
    </source>
</reference>
<dbReference type="Proteomes" id="UP000315048">
    <property type="component" value="Unassembled WGS sequence"/>
</dbReference>
<dbReference type="Pfam" id="PF14082">
    <property type="entry name" value="SduA_C"/>
    <property type="match status" value="1"/>
</dbReference>
<evidence type="ECO:0000313" key="7">
    <source>
        <dbReference type="EMBL" id="TRI64447.1"/>
    </source>
</evidence>
<evidence type="ECO:0000313" key="5">
    <source>
        <dbReference type="EMBL" id="EDF7398986.1"/>
    </source>
</evidence>
<reference evidence="6" key="6">
    <citation type="submission" date="2019-10" db="EMBL/GenBank/DDBJ databases">
        <authorList>
            <consortium name="NCBI Pathogen Detection Project"/>
        </authorList>
    </citation>
    <scope>NUCLEOTIDE SEQUENCE</scope>
    <source>
        <strain evidence="6">Salmonella enterica</strain>
    </source>
</reference>
<evidence type="ECO:0000259" key="1">
    <source>
        <dbReference type="Pfam" id="PF14082"/>
    </source>
</evidence>
<reference evidence="6" key="1">
    <citation type="journal article" date="2018" name="Genome Biol.">
        <title>SKESA: strategic k-mer extension for scrupulous assemblies.</title>
        <authorList>
            <person name="Souvorov A."/>
            <person name="Agarwala R."/>
            <person name="Lipman D.J."/>
        </authorList>
    </citation>
    <scope>NUCLEOTIDE SEQUENCE</scope>
    <source>
        <strain evidence="6">Salmonella enterica</strain>
    </source>
</reference>
<evidence type="ECO:0000313" key="6">
    <source>
        <dbReference type="EMBL" id="HAB5645737.1"/>
    </source>
</evidence>
<gene>
    <name evidence="4" type="ORF">AHW86_02665</name>
    <name evidence="5" type="ORF">B1277_19180</name>
    <name evidence="2" type="ORF">DKV27_15535</name>
    <name evidence="3" type="ORF">E0563_21160</name>
    <name evidence="7" type="ORF">FG623_013445</name>
    <name evidence="6" type="ORF">GB216_17195</name>
</gene>
<proteinExistence type="predicted"/>
<dbReference type="EMBL" id="AAIERP010000037">
    <property type="protein sequence ID" value="ECD4325382.1"/>
    <property type="molecule type" value="Genomic_DNA"/>
</dbReference>
<reference evidence="7 8" key="5">
    <citation type="journal article" date="2019" name="Appl. Environ. Microbiol.">
        <title>Clinically Unreported Salmonellosis Outbreak Detected via Comparative Genomic Analysis of Municipal Wastewater Salmonella Isolates.</title>
        <authorList>
            <person name="Diemert S."/>
            <person name="Yan T."/>
        </authorList>
    </citation>
    <scope>NUCLEOTIDE SEQUENCE [LARGE SCALE GENOMIC DNA]</scope>
    <source>
        <strain evidence="7 8">HIY0083</strain>
    </source>
</reference>
<accession>A0A3G3DUJ0</accession>